<dbReference type="Gene3D" id="1.10.10.60">
    <property type="entry name" value="Homeodomain-like"/>
    <property type="match status" value="2"/>
</dbReference>
<evidence type="ECO:0000256" key="4">
    <source>
        <dbReference type="ARBA" id="ARBA00023163"/>
    </source>
</evidence>
<dbReference type="PANTHER" id="PTHR43280:SF28">
    <property type="entry name" value="HTH-TYPE TRANSCRIPTIONAL ACTIVATOR RHAS"/>
    <property type="match status" value="1"/>
</dbReference>
<sequence>MYRVMIVDDEPLILAGIASLLDWKEYGCEISGKAANGQQALKLMEEQKPDIVITDIKMPGMDGIGFMKAVKERGWDDVIFILLTNLEEFSLARQALSLGAVEYLVKMELTEEKLADSLRLAMERREMKRKAEAAGTAVTVSREEAVRGYIEKLLTDGGTFSGGASSGNAGEASAQNQGEGYDSCLRRPVLAIISFNYGYEGFSSDFTREDQKKVISFAENIIEQMVKGYFDHSCLVRRELNSLVLVMSTDGIEDYREQIRSLGEKIISVVKDYFEVSVSVAVSSRKESLGEFGALLYEAMSATNHYFYHSLDPVVFYSEECETSARHTGSFHIGFLKKDLSQAVALNDSGRLEEILDQVACLLREHNPSRQQAVNACANLYFFLSSFFEDGEEQDFPYEVNIMEKLGRLGTLGQIIQWINWFKEAVSRILERRRDTRVDKIAEMVREYVMEHYKERITLGQAAEALNISQGYLSTAFKKQSGESFTNYVSAIKIEKAKELIASHQYMMYEVSDLLGFDTPFYFSKVFKKVTGMSPKEYEAQCLKQKKL</sequence>
<name>A0A412Z2D6_9FIRM</name>
<dbReference type="SMART" id="SM00342">
    <property type="entry name" value="HTH_ARAC"/>
    <property type="match status" value="1"/>
</dbReference>
<dbReference type="GO" id="GO:0003700">
    <property type="term" value="F:DNA-binding transcription factor activity"/>
    <property type="evidence" value="ECO:0007669"/>
    <property type="project" value="InterPro"/>
</dbReference>
<comment type="function">
    <text evidence="5">May play the central regulatory role in sporulation. It may be an element of the effector pathway responsible for the activation of sporulation genes in response to nutritional stress. Spo0A may act in concert with spo0H (a sigma factor) to control the expression of some genes that are critical to the sporulation process.</text>
</comment>
<dbReference type="AlphaFoldDB" id="A0A412Z2D6"/>
<keyword evidence="4" id="KW-0804">Transcription</keyword>
<gene>
    <name evidence="9" type="ORF">DWW02_18955</name>
</gene>
<dbReference type="SUPFAM" id="SSF46689">
    <property type="entry name" value="Homeodomain-like"/>
    <property type="match status" value="2"/>
</dbReference>
<dbReference type="InterPro" id="IPR009057">
    <property type="entry name" value="Homeodomain-like_sf"/>
</dbReference>
<dbReference type="RefSeq" id="WP_118019150.1">
    <property type="nucleotide sequence ID" value="NZ_CAUHGS010000008.1"/>
</dbReference>
<accession>A0A412Z2D6</accession>
<dbReference type="InterPro" id="IPR011006">
    <property type="entry name" value="CheY-like_superfamily"/>
</dbReference>
<dbReference type="SMART" id="SM00448">
    <property type="entry name" value="REC"/>
    <property type="match status" value="1"/>
</dbReference>
<dbReference type="PROSITE" id="PS01124">
    <property type="entry name" value="HTH_ARAC_FAMILY_2"/>
    <property type="match status" value="1"/>
</dbReference>
<dbReference type="EMBL" id="QRZM01000008">
    <property type="protein sequence ID" value="RGV74075.1"/>
    <property type="molecule type" value="Genomic_DNA"/>
</dbReference>
<dbReference type="PROSITE" id="PS50110">
    <property type="entry name" value="RESPONSE_REGULATORY"/>
    <property type="match status" value="1"/>
</dbReference>
<protein>
    <recommendedName>
        <fullName evidence="1">Stage 0 sporulation protein A homolog</fullName>
    </recommendedName>
</protein>
<dbReference type="Gene3D" id="3.40.50.2300">
    <property type="match status" value="1"/>
</dbReference>
<evidence type="ECO:0000256" key="6">
    <source>
        <dbReference type="PROSITE-ProRule" id="PRU00169"/>
    </source>
</evidence>
<dbReference type="Proteomes" id="UP000284543">
    <property type="component" value="Unassembled WGS sequence"/>
</dbReference>
<keyword evidence="3" id="KW-0238">DNA-binding</keyword>
<dbReference type="GO" id="GO:0043565">
    <property type="term" value="F:sequence-specific DNA binding"/>
    <property type="evidence" value="ECO:0007669"/>
    <property type="project" value="InterPro"/>
</dbReference>
<proteinExistence type="predicted"/>
<organism evidence="9 10">
    <name type="scientific">Enterocloster bolteae</name>
    <dbReference type="NCBI Taxonomy" id="208479"/>
    <lineage>
        <taxon>Bacteria</taxon>
        <taxon>Bacillati</taxon>
        <taxon>Bacillota</taxon>
        <taxon>Clostridia</taxon>
        <taxon>Lachnospirales</taxon>
        <taxon>Lachnospiraceae</taxon>
        <taxon>Enterocloster</taxon>
    </lineage>
</organism>
<evidence type="ECO:0000256" key="5">
    <source>
        <dbReference type="ARBA" id="ARBA00024867"/>
    </source>
</evidence>
<dbReference type="PROSITE" id="PS00041">
    <property type="entry name" value="HTH_ARAC_FAMILY_1"/>
    <property type="match status" value="1"/>
</dbReference>
<comment type="caution">
    <text evidence="9">The sequence shown here is derived from an EMBL/GenBank/DDBJ whole genome shotgun (WGS) entry which is preliminary data.</text>
</comment>
<evidence type="ECO:0000313" key="9">
    <source>
        <dbReference type="EMBL" id="RGV74075.1"/>
    </source>
</evidence>
<dbReference type="PANTHER" id="PTHR43280">
    <property type="entry name" value="ARAC-FAMILY TRANSCRIPTIONAL REGULATOR"/>
    <property type="match status" value="1"/>
</dbReference>
<evidence type="ECO:0000259" key="8">
    <source>
        <dbReference type="PROSITE" id="PS50110"/>
    </source>
</evidence>
<dbReference type="Pfam" id="PF00072">
    <property type="entry name" value="Response_reg"/>
    <property type="match status" value="1"/>
</dbReference>
<feature type="domain" description="Response regulatory" evidence="8">
    <location>
        <begin position="3"/>
        <end position="121"/>
    </location>
</feature>
<feature type="domain" description="HTH araC/xylS-type" evidence="7">
    <location>
        <begin position="443"/>
        <end position="541"/>
    </location>
</feature>
<dbReference type="CDD" id="cd17536">
    <property type="entry name" value="REC_YesN-like"/>
    <property type="match status" value="1"/>
</dbReference>
<dbReference type="GO" id="GO:0000160">
    <property type="term" value="P:phosphorelay signal transduction system"/>
    <property type="evidence" value="ECO:0007669"/>
    <property type="project" value="InterPro"/>
</dbReference>
<evidence type="ECO:0000256" key="2">
    <source>
        <dbReference type="ARBA" id="ARBA00023015"/>
    </source>
</evidence>
<evidence type="ECO:0000256" key="3">
    <source>
        <dbReference type="ARBA" id="ARBA00023125"/>
    </source>
</evidence>
<feature type="modified residue" description="4-aspartylphosphate" evidence="6">
    <location>
        <position position="55"/>
    </location>
</feature>
<dbReference type="Pfam" id="PF12833">
    <property type="entry name" value="HTH_18"/>
    <property type="match status" value="1"/>
</dbReference>
<keyword evidence="2" id="KW-0805">Transcription regulation</keyword>
<evidence type="ECO:0000256" key="1">
    <source>
        <dbReference type="ARBA" id="ARBA00018672"/>
    </source>
</evidence>
<evidence type="ECO:0000313" key="10">
    <source>
        <dbReference type="Proteomes" id="UP000284543"/>
    </source>
</evidence>
<keyword evidence="6" id="KW-0597">Phosphoprotein</keyword>
<dbReference type="SUPFAM" id="SSF52172">
    <property type="entry name" value="CheY-like"/>
    <property type="match status" value="1"/>
</dbReference>
<dbReference type="InterPro" id="IPR018062">
    <property type="entry name" value="HTH_AraC-typ_CS"/>
</dbReference>
<dbReference type="InterPro" id="IPR018060">
    <property type="entry name" value="HTH_AraC"/>
</dbReference>
<reference evidence="9 10" key="1">
    <citation type="submission" date="2018-08" db="EMBL/GenBank/DDBJ databases">
        <title>A genome reference for cultivated species of the human gut microbiota.</title>
        <authorList>
            <person name="Zou Y."/>
            <person name="Xue W."/>
            <person name="Luo G."/>
        </authorList>
    </citation>
    <scope>NUCLEOTIDE SEQUENCE [LARGE SCALE GENOMIC DNA]</scope>
    <source>
        <strain evidence="9 10">AF14-18</strain>
    </source>
</reference>
<dbReference type="InterPro" id="IPR001789">
    <property type="entry name" value="Sig_transdc_resp-reg_receiver"/>
</dbReference>
<evidence type="ECO:0000259" key="7">
    <source>
        <dbReference type="PROSITE" id="PS01124"/>
    </source>
</evidence>